<name>A0A1M6GNY4_9FIRM</name>
<reference evidence="1 2" key="1">
    <citation type="submission" date="2016-11" db="EMBL/GenBank/DDBJ databases">
        <authorList>
            <person name="Varghese N."/>
            <person name="Submissions S."/>
        </authorList>
    </citation>
    <scope>NUCLEOTIDE SEQUENCE [LARGE SCALE GENOMIC DNA]</scope>
    <source>
        <strain evidence="1 2">DSM 19027</strain>
    </source>
</reference>
<dbReference type="EMBL" id="FQZP01000025">
    <property type="protein sequence ID" value="SHJ11649.1"/>
    <property type="molecule type" value="Genomic_DNA"/>
</dbReference>
<dbReference type="AlphaFoldDB" id="A0A1M6GNY4"/>
<dbReference type="Proteomes" id="UP000324781">
    <property type="component" value="Unassembled WGS sequence"/>
</dbReference>
<proteinExistence type="predicted"/>
<sequence length="64" mass="7310">MWTVVYMAQNKEMAEKLKSILEEGGILVRINPISRKEKADDYFEVSVPEAEVEEAHGIIIEKGF</sequence>
<evidence type="ECO:0000313" key="1">
    <source>
        <dbReference type="EMBL" id="SHJ11649.1"/>
    </source>
</evidence>
<accession>A0A1M6GNY4</accession>
<evidence type="ECO:0008006" key="3">
    <source>
        <dbReference type="Google" id="ProtNLM"/>
    </source>
</evidence>
<evidence type="ECO:0000313" key="2">
    <source>
        <dbReference type="Proteomes" id="UP000324781"/>
    </source>
</evidence>
<gene>
    <name evidence="1" type="ORF">SAMN05444373_102528</name>
</gene>
<dbReference type="RefSeq" id="WP_149678791.1">
    <property type="nucleotide sequence ID" value="NZ_DAONMB010000020.1"/>
</dbReference>
<dbReference type="OrthoDB" id="1684603at2"/>
<keyword evidence="2" id="KW-1185">Reference proteome</keyword>
<organism evidence="1 2">
    <name type="scientific">Thermoclostridium caenicola</name>
    <dbReference type="NCBI Taxonomy" id="659425"/>
    <lineage>
        <taxon>Bacteria</taxon>
        <taxon>Bacillati</taxon>
        <taxon>Bacillota</taxon>
        <taxon>Clostridia</taxon>
        <taxon>Eubacteriales</taxon>
        <taxon>Oscillospiraceae</taxon>
        <taxon>Thermoclostridium</taxon>
    </lineage>
</organism>
<protein>
    <recommendedName>
        <fullName evidence="3">Signal transducing protein</fullName>
    </recommendedName>
</protein>